<proteinExistence type="predicted"/>
<gene>
    <name evidence="1" type="ORF">AB4875_14240</name>
</gene>
<evidence type="ECO:0000313" key="2">
    <source>
        <dbReference type="Proteomes" id="UP001557484"/>
    </source>
</evidence>
<protein>
    <submittedName>
        <fullName evidence="1">Uncharacterized protein</fullName>
    </submittedName>
</protein>
<accession>A0ABV3TZI2</accession>
<organism evidence="1 2">
    <name type="scientific">Zhongshania arctica</name>
    <dbReference type="NCBI Taxonomy" id="3238302"/>
    <lineage>
        <taxon>Bacteria</taxon>
        <taxon>Pseudomonadati</taxon>
        <taxon>Pseudomonadota</taxon>
        <taxon>Gammaproteobacteria</taxon>
        <taxon>Cellvibrionales</taxon>
        <taxon>Spongiibacteraceae</taxon>
        <taxon>Zhongshania</taxon>
    </lineage>
</organism>
<dbReference type="RefSeq" id="WP_368376724.1">
    <property type="nucleotide sequence ID" value="NZ_JBFRYB010000001.1"/>
</dbReference>
<dbReference type="Proteomes" id="UP001557484">
    <property type="component" value="Unassembled WGS sequence"/>
</dbReference>
<name>A0ABV3TZI2_9GAMM</name>
<evidence type="ECO:0000313" key="1">
    <source>
        <dbReference type="EMBL" id="MEX1666650.1"/>
    </source>
</evidence>
<keyword evidence="2" id="KW-1185">Reference proteome</keyword>
<comment type="caution">
    <text evidence="1">The sequence shown here is derived from an EMBL/GenBank/DDBJ whole genome shotgun (WGS) entry which is preliminary data.</text>
</comment>
<dbReference type="EMBL" id="JBFRYB010000001">
    <property type="protein sequence ID" value="MEX1666650.1"/>
    <property type="molecule type" value="Genomic_DNA"/>
</dbReference>
<reference evidence="1 2" key="1">
    <citation type="journal article" date="2011" name="Int. J. Syst. Evol. Microbiol.">
        <title>Zhongshania antarctica gen. nov., sp. nov. and Zhongshania guokunii sp. nov., gammaproteobacteria respectively isolated from coastal attached (fast) ice and surface seawater of the Antarctic.</title>
        <authorList>
            <person name="Li H.J."/>
            <person name="Zhang X.Y."/>
            <person name="Chen C.X."/>
            <person name="Zhang Y.J."/>
            <person name="Gao Z.M."/>
            <person name="Yu Y."/>
            <person name="Chen X.L."/>
            <person name="Chen B."/>
            <person name="Zhang Y.Z."/>
        </authorList>
    </citation>
    <scope>NUCLEOTIDE SEQUENCE [LARGE SCALE GENOMIC DNA]</scope>
    <source>
        <strain evidence="1 2">R06B22</strain>
    </source>
</reference>
<sequence length="103" mass="11476">MARRAVISAVGQYRSVRYANPNVCSSCYTAFAVAQLSGALKLEQSPYQSLRLALRQVDNTISCRSEYQKFVDVMFYADDDKAISFGQAMERSRSLVALFAMDG</sequence>